<protein>
    <submittedName>
        <fullName evidence="2">Uncharacterized protein</fullName>
    </submittedName>
</protein>
<gene>
    <name evidence="2" type="ORF">K470DRAFT_294826</name>
</gene>
<keyword evidence="1" id="KW-0732">Signal</keyword>
<dbReference type="EMBL" id="MU005979">
    <property type="protein sequence ID" value="KAF2860715.1"/>
    <property type="molecule type" value="Genomic_DNA"/>
</dbReference>
<name>A0A6A7C190_9PEZI</name>
<evidence type="ECO:0000313" key="3">
    <source>
        <dbReference type="Proteomes" id="UP000799421"/>
    </source>
</evidence>
<evidence type="ECO:0000256" key="1">
    <source>
        <dbReference type="SAM" id="SignalP"/>
    </source>
</evidence>
<keyword evidence="3" id="KW-1185">Reference proteome</keyword>
<organism evidence="2 3">
    <name type="scientific">Piedraia hortae CBS 480.64</name>
    <dbReference type="NCBI Taxonomy" id="1314780"/>
    <lineage>
        <taxon>Eukaryota</taxon>
        <taxon>Fungi</taxon>
        <taxon>Dikarya</taxon>
        <taxon>Ascomycota</taxon>
        <taxon>Pezizomycotina</taxon>
        <taxon>Dothideomycetes</taxon>
        <taxon>Dothideomycetidae</taxon>
        <taxon>Capnodiales</taxon>
        <taxon>Piedraiaceae</taxon>
        <taxon>Piedraia</taxon>
    </lineage>
</organism>
<dbReference type="Proteomes" id="UP000799421">
    <property type="component" value="Unassembled WGS sequence"/>
</dbReference>
<feature type="signal peptide" evidence="1">
    <location>
        <begin position="1"/>
        <end position="19"/>
    </location>
</feature>
<accession>A0A6A7C190</accession>
<reference evidence="2" key="1">
    <citation type="journal article" date="2020" name="Stud. Mycol.">
        <title>101 Dothideomycetes genomes: a test case for predicting lifestyles and emergence of pathogens.</title>
        <authorList>
            <person name="Haridas S."/>
            <person name="Albert R."/>
            <person name="Binder M."/>
            <person name="Bloem J."/>
            <person name="Labutti K."/>
            <person name="Salamov A."/>
            <person name="Andreopoulos B."/>
            <person name="Baker S."/>
            <person name="Barry K."/>
            <person name="Bills G."/>
            <person name="Bluhm B."/>
            <person name="Cannon C."/>
            <person name="Castanera R."/>
            <person name="Culley D."/>
            <person name="Daum C."/>
            <person name="Ezra D."/>
            <person name="Gonzalez J."/>
            <person name="Henrissat B."/>
            <person name="Kuo A."/>
            <person name="Liang C."/>
            <person name="Lipzen A."/>
            <person name="Lutzoni F."/>
            <person name="Magnuson J."/>
            <person name="Mondo S."/>
            <person name="Nolan M."/>
            <person name="Ohm R."/>
            <person name="Pangilinan J."/>
            <person name="Park H.-J."/>
            <person name="Ramirez L."/>
            <person name="Alfaro M."/>
            <person name="Sun H."/>
            <person name="Tritt A."/>
            <person name="Yoshinaga Y."/>
            <person name="Zwiers L.-H."/>
            <person name="Turgeon B."/>
            <person name="Goodwin S."/>
            <person name="Spatafora J."/>
            <person name="Crous P."/>
            <person name="Grigoriev I."/>
        </authorList>
    </citation>
    <scope>NUCLEOTIDE SEQUENCE</scope>
    <source>
        <strain evidence="2">CBS 480.64</strain>
    </source>
</reference>
<sequence length="165" mass="18892">MHIAPLLLTLLLCLVPSNARKLFKGGHPRREKRPKHPPKDSPYGVLIDGYGERFCVGKRQAVDAYVFHGKCHSFVNDLEGPLVSFSAKMMKEWQTADYCRIWLYEFKKCKGRKYYAGEIGQMDQMCGDNELTSGFRAWSAMADCVNGGSPPSERYIHEGKNIKWW</sequence>
<evidence type="ECO:0000313" key="2">
    <source>
        <dbReference type="EMBL" id="KAF2860715.1"/>
    </source>
</evidence>
<proteinExistence type="predicted"/>
<dbReference type="AlphaFoldDB" id="A0A6A7C190"/>
<feature type="chain" id="PRO_5025524190" evidence="1">
    <location>
        <begin position="20"/>
        <end position="165"/>
    </location>
</feature>